<reference evidence="2" key="1">
    <citation type="journal article" date="2022" name="Mol. Ecol. Resour.">
        <title>The genomes of chicory, endive, great burdock and yacon provide insights into Asteraceae palaeo-polyploidization history and plant inulin production.</title>
        <authorList>
            <person name="Fan W."/>
            <person name="Wang S."/>
            <person name="Wang H."/>
            <person name="Wang A."/>
            <person name="Jiang F."/>
            <person name="Liu H."/>
            <person name="Zhao H."/>
            <person name="Xu D."/>
            <person name="Zhang Y."/>
        </authorList>
    </citation>
    <scope>NUCLEOTIDE SEQUENCE [LARGE SCALE GENOMIC DNA]</scope>
    <source>
        <strain evidence="2">cv. Yunnan</strain>
    </source>
</reference>
<protein>
    <submittedName>
        <fullName evidence="1">Uncharacterized protein</fullName>
    </submittedName>
</protein>
<keyword evidence="2" id="KW-1185">Reference proteome</keyword>
<dbReference type="Proteomes" id="UP001056120">
    <property type="component" value="Linkage Group LG20"/>
</dbReference>
<gene>
    <name evidence="1" type="ORF">L1987_58662</name>
</gene>
<reference evidence="1 2" key="2">
    <citation type="journal article" date="2022" name="Mol. Ecol. Resour.">
        <title>The genomes of chicory, endive, great burdock and yacon provide insights into Asteraceae paleo-polyploidization history and plant inulin production.</title>
        <authorList>
            <person name="Fan W."/>
            <person name="Wang S."/>
            <person name="Wang H."/>
            <person name="Wang A."/>
            <person name="Jiang F."/>
            <person name="Liu H."/>
            <person name="Zhao H."/>
            <person name="Xu D."/>
            <person name="Zhang Y."/>
        </authorList>
    </citation>
    <scope>NUCLEOTIDE SEQUENCE [LARGE SCALE GENOMIC DNA]</scope>
    <source>
        <strain evidence="2">cv. Yunnan</strain>
        <tissue evidence="1">Leaves</tissue>
    </source>
</reference>
<evidence type="ECO:0000313" key="1">
    <source>
        <dbReference type="EMBL" id="KAI3740998.1"/>
    </source>
</evidence>
<evidence type="ECO:0000313" key="2">
    <source>
        <dbReference type="Proteomes" id="UP001056120"/>
    </source>
</evidence>
<comment type="caution">
    <text evidence="1">The sequence shown here is derived from an EMBL/GenBank/DDBJ whole genome shotgun (WGS) entry which is preliminary data.</text>
</comment>
<name>A0ACB9D3E4_9ASTR</name>
<accession>A0ACB9D3E4</accession>
<organism evidence="1 2">
    <name type="scientific">Smallanthus sonchifolius</name>
    <dbReference type="NCBI Taxonomy" id="185202"/>
    <lineage>
        <taxon>Eukaryota</taxon>
        <taxon>Viridiplantae</taxon>
        <taxon>Streptophyta</taxon>
        <taxon>Embryophyta</taxon>
        <taxon>Tracheophyta</taxon>
        <taxon>Spermatophyta</taxon>
        <taxon>Magnoliopsida</taxon>
        <taxon>eudicotyledons</taxon>
        <taxon>Gunneridae</taxon>
        <taxon>Pentapetalae</taxon>
        <taxon>asterids</taxon>
        <taxon>campanulids</taxon>
        <taxon>Asterales</taxon>
        <taxon>Asteraceae</taxon>
        <taxon>Asteroideae</taxon>
        <taxon>Heliantheae alliance</taxon>
        <taxon>Millerieae</taxon>
        <taxon>Smallanthus</taxon>
    </lineage>
</organism>
<sequence>MPRKKEPPPSSLPPRRSTRGASKSTSLIDEEEVETPKVPLLGLGDYQEDSAGSLRPPSLLSGSNVCHINKENSFVSSVTVSLDESKQGLGSINKDNFLENCDAAGILPAGKTGLAGMSDSDGSPGVLGSFHRDGQEKTSSAVAGSLVARKSDPAGELCLDGNIAGQSESDSSGSPGVPSLNPASGSNSGYNSSSMNDSKGLRYTGTSSRRTPLFSPEFKAMLGRDYPKTRTVFSPIAPVTEEAEVAPTQVESERVRVSPSLDVHGALDEQGGKLDPGIVFEVGVQATCVPDGEGVPMQTHDVNDNLEINREVLQCLHAGVHEQIRGVGGLSQGVGEMARKQNPDHDGLDIPKHMNDKVQVEGFHGLQGVYGEVEDEVFHGMNRESGLHAPSNVVHGALDEVPMQPTEAAMVAPVGGDGIKPGVSDSPKAPAEGAPLSQSPVWDNSLTTSVSYADRCKGSRGSDGPGKNKAIKLQRKKKQVVVRANAIGLKANQRFSSSSGDLSNKEAGPNCANLAGSGFDFVRAVHGTSDKPNKSPTQAPITSSQAVGSASRAASRPPLHSGTSMEVDPPHVCSNNRFAALNGVSELDPFDQSIRTGTNFAELDLHASIKRTSLVEAASDLYPHEPMNEDVPSASQVQSDMFEQAAEHCHRETENLVCQVNREHIEGARLLPASILASPSPGGIHTNEGGRTYGISEAQRKAIVDRLSVSSSICGEETVNWCPGEWDYFNDLCISLGLDPDYCIEDVESDTENGTAKFFSDLWKSGCPKSIHNDQFSPKLVFGWWMLKLGMSTTHFDGPTNGLKGDRWKGGDIPATLGLNPYVEGATDDGITNLSPVDEATVMDTEMEGLKHTSCPANTQVTDNNYGMYSPRKDSNNTQSIIWDSKNGHYNILDRTQGNDSGSSDCDLNTQPDTHQMVNSVWNSPGSGLESFVDKIKKSNELTGLKLEYFPPRYHLMGAAEFTYLRKI</sequence>
<proteinExistence type="predicted"/>
<dbReference type="EMBL" id="CM042037">
    <property type="protein sequence ID" value="KAI3740998.1"/>
    <property type="molecule type" value="Genomic_DNA"/>
</dbReference>